<evidence type="ECO:0000313" key="6">
    <source>
        <dbReference type="Proteomes" id="UP001431783"/>
    </source>
</evidence>
<dbReference type="PANTHER" id="PTHR11700">
    <property type="entry name" value="30S RIBOSOMAL PROTEIN S10 FAMILY MEMBER"/>
    <property type="match status" value="1"/>
</dbReference>
<dbReference type="HAMAP" id="MF_00508">
    <property type="entry name" value="Ribosomal_uS10"/>
    <property type="match status" value="1"/>
</dbReference>
<dbReference type="GO" id="GO:0006412">
    <property type="term" value="P:translation"/>
    <property type="evidence" value="ECO:0007669"/>
    <property type="project" value="InterPro"/>
</dbReference>
<keyword evidence="2" id="KW-0689">Ribosomal protein</keyword>
<evidence type="ECO:0000256" key="2">
    <source>
        <dbReference type="ARBA" id="ARBA00022980"/>
    </source>
</evidence>
<dbReference type="AlphaFoldDB" id="A0AAW1TKM9"/>
<keyword evidence="3" id="KW-0687">Ribonucleoprotein</keyword>
<reference evidence="5 6" key="1">
    <citation type="submission" date="2023-03" db="EMBL/GenBank/DDBJ databases">
        <title>Genome insight into feeding habits of ladybird beetles.</title>
        <authorList>
            <person name="Li H.-S."/>
            <person name="Huang Y.-H."/>
            <person name="Pang H."/>
        </authorList>
    </citation>
    <scope>NUCLEOTIDE SEQUENCE [LARGE SCALE GENOMIC DNA]</scope>
    <source>
        <strain evidence="5">SYSU_2023b</strain>
        <tissue evidence="5">Whole body</tissue>
    </source>
</reference>
<keyword evidence="6" id="KW-1185">Reference proteome</keyword>
<protein>
    <recommendedName>
        <fullName evidence="4">Small ribosomal subunit protein uS10 domain-containing protein</fullName>
    </recommendedName>
</protein>
<comment type="caution">
    <text evidence="5">The sequence shown here is derived from an EMBL/GenBank/DDBJ whole genome shotgun (WGS) entry which is preliminary data.</text>
</comment>
<dbReference type="SMART" id="SM01403">
    <property type="entry name" value="Ribosomal_S10"/>
    <property type="match status" value="1"/>
</dbReference>
<gene>
    <name evidence="5" type="ORF">WA026_014266</name>
</gene>
<feature type="domain" description="Small ribosomal subunit protein uS10" evidence="4">
    <location>
        <begin position="22"/>
        <end position="114"/>
    </location>
</feature>
<dbReference type="GO" id="GO:1990904">
    <property type="term" value="C:ribonucleoprotein complex"/>
    <property type="evidence" value="ECO:0007669"/>
    <property type="project" value="UniProtKB-KW"/>
</dbReference>
<evidence type="ECO:0000256" key="3">
    <source>
        <dbReference type="ARBA" id="ARBA00023274"/>
    </source>
</evidence>
<dbReference type="Pfam" id="PF00338">
    <property type="entry name" value="Ribosomal_S10"/>
    <property type="match status" value="1"/>
</dbReference>
<proteinExistence type="inferred from homology"/>
<comment type="similarity">
    <text evidence="1">Belongs to the universal ribosomal protein uS10 family.</text>
</comment>
<organism evidence="5 6">
    <name type="scientific">Henosepilachna vigintioctopunctata</name>
    <dbReference type="NCBI Taxonomy" id="420089"/>
    <lineage>
        <taxon>Eukaryota</taxon>
        <taxon>Metazoa</taxon>
        <taxon>Ecdysozoa</taxon>
        <taxon>Arthropoda</taxon>
        <taxon>Hexapoda</taxon>
        <taxon>Insecta</taxon>
        <taxon>Pterygota</taxon>
        <taxon>Neoptera</taxon>
        <taxon>Endopterygota</taxon>
        <taxon>Coleoptera</taxon>
        <taxon>Polyphaga</taxon>
        <taxon>Cucujiformia</taxon>
        <taxon>Coccinelloidea</taxon>
        <taxon>Coccinellidae</taxon>
        <taxon>Epilachninae</taxon>
        <taxon>Epilachnini</taxon>
        <taxon>Henosepilachna</taxon>
    </lineage>
</organism>
<evidence type="ECO:0000313" key="5">
    <source>
        <dbReference type="EMBL" id="KAK9871811.1"/>
    </source>
</evidence>
<dbReference type="InterPro" id="IPR001848">
    <property type="entry name" value="Ribosomal_uS10"/>
</dbReference>
<sequence>MATKKVNSEKPGQEAGQVHHIRIKLTFRVRSLEKGYADLISAKNQKFKVKGPVRMPTKILLITTRKTPCEEGLKTLGKFQMRIHNRVIDLHSPLEIVKQITLINIEPGVKVEVKL</sequence>
<dbReference type="Gene3D" id="3.30.70.600">
    <property type="entry name" value="Ribosomal protein S10 domain"/>
    <property type="match status" value="1"/>
</dbReference>
<dbReference type="Proteomes" id="UP001431783">
    <property type="component" value="Unassembled WGS sequence"/>
</dbReference>
<evidence type="ECO:0000256" key="1">
    <source>
        <dbReference type="ARBA" id="ARBA00007102"/>
    </source>
</evidence>
<dbReference type="InterPro" id="IPR036838">
    <property type="entry name" value="Ribosomal_uS10_dom_sf"/>
</dbReference>
<dbReference type="InterPro" id="IPR027486">
    <property type="entry name" value="Ribosomal_uS10_dom"/>
</dbReference>
<evidence type="ECO:0000259" key="4">
    <source>
        <dbReference type="SMART" id="SM01403"/>
    </source>
</evidence>
<accession>A0AAW1TKM9</accession>
<dbReference type="GO" id="GO:0003735">
    <property type="term" value="F:structural constituent of ribosome"/>
    <property type="evidence" value="ECO:0007669"/>
    <property type="project" value="InterPro"/>
</dbReference>
<name>A0AAW1TKM9_9CUCU</name>
<dbReference type="EMBL" id="JARQZJ010000007">
    <property type="protein sequence ID" value="KAK9871811.1"/>
    <property type="molecule type" value="Genomic_DNA"/>
</dbReference>
<feature type="non-terminal residue" evidence="5">
    <location>
        <position position="115"/>
    </location>
</feature>
<dbReference type="PRINTS" id="PR00971">
    <property type="entry name" value="RIBOSOMALS10"/>
</dbReference>
<dbReference type="GO" id="GO:0005840">
    <property type="term" value="C:ribosome"/>
    <property type="evidence" value="ECO:0007669"/>
    <property type="project" value="UniProtKB-KW"/>
</dbReference>
<dbReference type="SUPFAM" id="SSF54999">
    <property type="entry name" value="Ribosomal protein S10"/>
    <property type="match status" value="1"/>
</dbReference>